<organism evidence="1 2">
    <name type="scientific">Pyrenophora tritici-repentis</name>
    <dbReference type="NCBI Taxonomy" id="45151"/>
    <lineage>
        <taxon>Eukaryota</taxon>
        <taxon>Fungi</taxon>
        <taxon>Dikarya</taxon>
        <taxon>Ascomycota</taxon>
        <taxon>Pezizomycotina</taxon>
        <taxon>Dothideomycetes</taxon>
        <taxon>Pleosporomycetidae</taxon>
        <taxon>Pleosporales</taxon>
        <taxon>Pleosporineae</taxon>
        <taxon>Pleosporaceae</taxon>
        <taxon>Pyrenophora</taxon>
    </lineage>
</organism>
<evidence type="ECO:0000313" key="2">
    <source>
        <dbReference type="Proteomes" id="UP000245464"/>
    </source>
</evidence>
<dbReference type="Proteomes" id="UP000245464">
    <property type="component" value="Chromosome 1"/>
</dbReference>
<protein>
    <submittedName>
        <fullName evidence="1">Uncharacterized protein</fullName>
    </submittedName>
</protein>
<comment type="caution">
    <text evidence="1">The sequence shown here is derived from an EMBL/GenBank/DDBJ whole genome shotgun (WGS) entry which is preliminary data.</text>
</comment>
<sequence length="452" mass="52324">MDSGVDAVTVGEPLSYSARSKEVFSGSKIKNFCASTPGAFRAAERLNCTLRLCVLLCEDHVKICASYQQDLDEAMRLLDPYVEDLEVTDSADVHQHRVMCYTKARCLRPGHPAKADDYAKISYYFDCMSYLEETKPPGHPKTPNDTRVIAHWHLPGEKDVTQPKEHDTASYAKYLHESKRFPSDEMVVETKEQFSDFHHNKAGLYGPDDFCIYCQTCHSKPTFWHGGKKFQLCYHISFTSGGQAKCKYLKWTNFVEVLEEDSTIKFDLTEPENCLARMCIYCHTLKPPEHWKGKDKMCQTGLDRGYRWKHGLGAETKKVIRCDHCNKEFEEEIFDKYHSDGLEQHERCPRCHFLYLKIHTDYHHGDTQCYDVISAPEESRIVLKARRVPCYKCGKGTLDFEKHLEVCDKKYCNRCDEHNISPEDYDLRHGHRCDRHHALNAISPTLVQLSLR</sequence>
<dbReference type="GeneID" id="90954327"/>
<reference evidence="1" key="1">
    <citation type="journal article" date="2018" name="BMC Genomics">
        <title>Comparative genomics of the wheat fungal pathogen Pyrenophora tritici-repentis reveals chromosomal variations and genome plasticity.</title>
        <authorList>
            <person name="Moolhuijzen P."/>
            <person name="See P.T."/>
            <person name="Hane J.K."/>
            <person name="Shi G."/>
            <person name="Liu Z."/>
            <person name="Oliver R.P."/>
            <person name="Moffat C.S."/>
        </authorList>
    </citation>
    <scope>NUCLEOTIDE SEQUENCE [LARGE SCALE GENOMIC DNA]</scope>
    <source>
        <strain evidence="1">M4</strain>
    </source>
</reference>
<name>A0A317A2K9_9PLEO</name>
<dbReference type="RefSeq" id="XP_065965862.1">
    <property type="nucleotide sequence ID" value="XM_066103660.1"/>
</dbReference>
<dbReference type="AlphaFoldDB" id="A0A317A2K9"/>
<dbReference type="EMBL" id="NQIK02000001">
    <property type="protein sequence ID" value="KAF7578311.1"/>
    <property type="molecule type" value="Genomic_DNA"/>
</dbReference>
<accession>A0A317A2K9</accession>
<dbReference type="KEGG" id="ptrr:90954327"/>
<gene>
    <name evidence="1" type="ORF">PtrM4_025510</name>
</gene>
<proteinExistence type="predicted"/>
<evidence type="ECO:0000313" key="1">
    <source>
        <dbReference type="EMBL" id="KAF7578311.1"/>
    </source>
</evidence>